<feature type="region of interest" description="Disordered" evidence="1">
    <location>
        <begin position="408"/>
        <end position="431"/>
    </location>
</feature>
<reference evidence="2 3" key="1">
    <citation type="journal article" date="2018" name="Proc. Natl. Acad. Sci. U.S.A.">
        <title>Draft genome sequence of Camellia sinensis var. sinensis provides insights into the evolution of the tea genome and tea quality.</title>
        <authorList>
            <person name="Wei C."/>
            <person name="Yang H."/>
            <person name="Wang S."/>
            <person name="Zhao J."/>
            <person name="Liu C."/>
            <person name="Gao L."/>
            <person name="Xia E."/>
            <person name="Lu Y."/>
            <person name="Tai Y."/>
            <person name="She G."/>
            <person name="Sun J."/>
            <person name="Cao H."/>
            <person name="Tong W."/>
            <person name="Gao Q."/>
            <person name="Li Y."/>
            <person name="Deng W."/>
            <person name="Jiang X."/>
            <person name="Wang W."/>
            <person name="Chen Q."/>
            <person name="Zhang S."/>
            <person name="Li H."/>
            <person name="Wu J."/>
            <person name="Wang P."/>
            <person name="Li P."/>
            <person name="Shi C."/>
            <person name="Zheng F."/>
            <person name="Jian J."/>
            <person name="Huang B."/>
            <person name="Shan D."/>
            <person name="Shi M."/>
            <person name="Fang C."/>
            <person name="Yue Y."/>
            <person name="Li F."/>
            <person name="Li D."/>
            <person name="Wei S."/>
            <person name="Han B."/>
            <person name="Jiang C."/>
            <person name="Yin Y."/>
            <person name="Xia T."/>
            <person name="Zhang Z."/>
            <person name="Bennetzen J.L."/>
            <person name="Zhao S."/>
            <person name="Wan X."/>
        </authorList>
    </citation>
    <scope>NUCLEOTIDE SEQUENCE [LARGE SCALE GENOMIC DNA]</scope>
    <source>
        <strain evidence="3">cv. Shuchazao</strain>
        <tissue evidence="2">Leaf</tissue>
    </source>
</reference>
<dbReference type="AlphaFoldDB" id="A0A4S4DRG3"/>
<proteinExistence type="predicted"/>
<comment type="caution">
    <text evidence="2">The sequence shown here is derived from an EMBL/GenBank/DDBJ whole genome shotgun (WGS) entry which is preliminary data.</text>
</comment>
<dbReference type="PANTHER" id="PTHR33334">
    <property type="entry name" value="PROTEIN LNK1"/>
    <property type="match status" value="1"/>
</dbReference>
<dbReference type="GO" id="GO:0007623">
    <property type="term" value="P:circadian rhythm"/>
    <property type="evidence" value="ECO:0007669"/>
    <property type="project" value="InterPro"/>
</dbReference>
<feature type="compositionally biased region" description="Polar residues" evidence="1">
    <location>
        <begin position="85"/>
        <end position="104"/>
    </location>
</feature>
<keyword evidence="3" id="KW-1185">Reference proteome</keyword>
<sequence>MEWYFAIGVDDLVVPRDQELSDRLPSPNSWSQWGEFTSENFKSENKCFITQTNSTGEEEPKFGGKSLYEEVDMDLTSQEEEHSSDSNAYHSFQEGSLQQGTSPWESPDYQLNDLAGTYSTDDNFLSSLLEEDPTGMDSLDGSFNLYPKFEHGVLPADDLLTDMIIESDYDPSHLFVMGSSKYLKTHASSPSVDWGHGDVATLHTSRNLRHKDNPPLKALVAKFAPSSELDIVNRHVDDETTLEVSVLHELERAMTQLSKKTRICFRDALYRLAKNSQQQMVIDDQDLIPEEPPPLTDHDKTLRLEDTKTMESETNSIDRAVANLMFNKVDSGGIDLLAAVSSKEEAKGTTKQLEDTKTMESETNSIDRAVANLMFNKVDSGGIDLLAAVSSKEEAKGTTKQCNYNLNQPQQPHWHHHTRSSTGDAEVPIFG</sequence>
<dbReference type="EMBL" id="SDRB02010693">
    <property type="protein sequence ID" value="THG04896.1"/>
    <property type="molecule type" value="Genomic_DNA"/>
</dbReference>
<evidence type="ECO:0000256" key="1">
    <source>
        <dbReference type="SAM" id="MobiDB-lite"/>
    </source>
</evidence>
<dbReference type="PANTHER" id="PTHR33334:SF10">
    <property type="entry name" value="PROTEIN LNK4"/>
    <property type="match status" value="1"/>
</dbReference>
<protein>
    <recommendedName>
        <fullName evidence="4">Protein LNK3</fullName>
    </recommendedName>
</protein>
<organism evidence="2 3">
    <name type="scientific">Camellia sinensis var. sinensis</name>
    <name type="common">China tea</name>
    <dbReference type="NCBI Taxonomy" id="542762"/>
    <lineage>
        <taxon>Eukaryota</taxon>
        <taxon>Viridiplantae</taxon>
        <taxon>Streptophyta</taxon>
        <taxon>Embryophyta</taxon>
        <taxon>Tracheophyta</taxon>
        <taxon>Spermatophyta</taxon>
        <taxon>Magnoliopsida</taxon>
        <taxon>eudicotyledons</taxon>
        <taxon>Gunneridae</taxon>
        <taxon>Pentapetalae</taxon>
        <taxon>asterids</taxon>
        <taxon>Ericales</taxon>
        <taxon>Theaceae</taxon>
        <taxon>Camellia</taxon>
    </lineage>
</organism>
<accession>A0A4S4DRG3</accession>
<feature type="region of interest" description="Disordered" evidence="1">
    <location>
        <begin position="74"/>
        <end position="115"/>
    </location>
</feature>
<evidence type="ECO:0008006" key="4">
    <source>
        <dbReference type="Google" id="ProtNLM"/>
    </source>
</evidence>
<dbReference type="GO" id="GO:0006355">
    <property type="term" value="P:regulation of DNA-templated transcription"/>
    <property type="evidence" value="ECO:0007669"/>
    <property type="project" value="InterPro"/>
</dbReference>
<evidence type="ECO:0000313" key="2">
    <source>
        <dbReference type="EMBL" id="THG04896.1"/>
    </source>
</evidence>
<dbReference type="STRING" id="542762.A0A4S4DRG3"/>
<name>A0A4S4DRG3_CAMSN</name>
<dbReference type="Proteomes" id="UP000306102">
    <property type="component" value="Unassembled WGS sequence"/>
</dbReference>
<gene>
    <name evidence="2" type="ORF">TEA_010137</name>
</gene>
<dbReference type="InterPro" id="IPR039928">
    <property type="entry name" value="LNK"/>
</dbReference>
<evidence type="ECO:0000313" key="3">
    <source>
        <dbReference type="Proteomes" id="UP000306102"/>
    </source>
</evidence>